<keyword evidence="2" id="KW-0479">Metal-binding</keyword>
<evidence type="ECO:0000256" key="5">
    <source>
        <dbReference type="PROSITE-ProRule" id="PRU00449"/>
    </source>
</evidence>
<dbReference type="AlphaFoldDB" id="A0A5N6MW22"/>
<dbReference type="Gene3D" id="1.20.5.4770">
    <property type="match status" value="1"/>
</dbReference>
<dbReference type="InterPro" id="IPR035896">
    <property type="entry name" value="AN1-like_Znf"/>
</dbReference>
<keyword evidence="3 5" id="KW-0863">Zinc-finger</keyword>
<dbReference type="GO" id="GO:0043161">
    <property type="term" value="P:proteasome-mediated ubiquitin-dependent protein catabolic process"/>
    <property type="evidence" value="ECO:0007669"/>
    <property type="project" value="TreeGrafter"/>
</dbReference>
<evidence type="ECO:0000256" key="6">
    <source>
        <dbReference type="SAM" id="MobiDB-lite"/>
    </source>
</evidence>
<evidence type="ECO:0000313" key="10">
    <source>
        <dbReference type="Proteomes" id="UP000326396"/>
    </source>
</evidence>
<evidence type="ECO:0000256" key="2">
    <source>
        <dbReference type="ARBA" id="ARBA00022723"/>
    </source>
</evidence>
<evidence type="ECO:0000256" key="4">
    <source>
        <dbReference type="ARBA" id="ARBA00022833"/>
    </source>
</evidence>
<feature type="compositionally biased region" description="Low complexity" evidence="6">
    <location>
        <begin position="75"/>
        <end position="87"/>
    </location>
</feature>
<sequence length="207" mass="22117">MGSDANKMNDATSFQPSEPAPCANGCGFFGTAATNGFCSKCFRDIQIHQEQAASAMAAVDKLVNKVVSFPNQTPSSSASSSSSVSGSEHLPVPATTAAVPEKEKTPNRCLTCNKKVGVMGFKCRCGDTFCGSHRYPEKHDCEFDFKKSGRDAIAKANPVVRADKGTPSRAKIEARAVGTSARYACPAPSFDLNEQDERPPYRQAPNR</sequence>
<evidence type="ECO:0000313" key="9">
    <source>
        <dbReference type="EMBL" id="KAD4178336.1"/>
    </source>
</evidence>
<comment type="caution">
    <text evidence="9">The sequence shown here is derived from an EMBL/GenBank/DDBJ whole genome shotgun (WGS) entry which is preliminary data.</text>
</comment>
<dbReference type="GO" id="GO:0003677">
    <property type="term" value="F:DNA binding"/>
    <property type="evidence" value="ECO:0007669"/>
    <property type="project" value="InterPro"/>
</dbReference>
<dbReference type="SMART" id="SM00154">
    <property type="entry name" value="ZnF_AN1"/>
    <property type="match status" value="1"/>
</dbReference>
<protein>
    <recommendedName>
        <fullName evidence="11">AN1-type domain-containing protein</fullName>
    </recommendedName>
</protein>
<dbReference type="Gene3D" id="4.10.1110.10">
    <property type="entry name" value="AN1-like Zinc finger"/>
    <property type="match status" value="1"/>
</dbReference>
<dbReference type="Pfam" id="PF01754">
    <property type="entry name" value="zf-A20"/>
    <property type="match status" value="1"/>
</dbReference>
<accession>A0A5N6MW22</accession>
<dbReference type="FunFam" id="4.10.1110.10:FF:000001">
    <property type="entry name" value="Zinc finger AN1-type containing 6"/>
    <property type="match status" value="1"/>
</dbReference>
<dbReference type="Proteomes" id="UP000326396">
    <property type="component" value="Linkage Group LG4"/>
</dbReference>
<feature type="domain" description="A20-type" evidence="7">
    <location>
        <begin position="16"/>
        <end position="50"/>
    </location>
</feature>
<dbReference type="GO" id="GO:0008270">
    <property type="term" value="F:zinc ion binding"/>
    <property type="evidence" value="ECO:0007669"/>
    <property type="project" value="UniProtKB-KW"/>
</dbReference>
<dbReference type="SUPFAM" id="SSF57716">
    <property type="entry name" value="Glucocorticoid receptor-like (DNA-binding domain)"/>
    <property type="match status" value="1"/>
</dbReference>
<feature type="region of interest" description="Disordered" evidence="6">
    <location>
        <begin position="187"/>
        <end position="207"/>
    </location>
</feature>
<dbReference type="InterPro" id="IPR002653">
    <property type="entry name" value="Znf_A20"/>
</dbReference>
<feature type="region of interest" description="Disordered" evidence="6">
    <location>
        <begin position="70"/>
        <end position="100"/>
    </location>
</feature>
<evidence type="ECO:0000259" key="7">
    <source>
        <dbReference type="PROSITE" id="PS51036"/>
    </source>
</evidence>
<reference evidence="9 10" key="1">
    <citation type="submission" date="2019-05" db="EMBL/GenBank/DDBJ databases">
        <title>Mikania micrantha, genome provides insights into the molecular mechanism of rapid growth.</title>
        <authorList>
            <person name="Liu B."/>
        </authorList>
    </citation>
    <scope>NUCLEOTIDE SEQUENCE [LARGE SCALE GENOMIC DNA]</scope>
    <source>
        <strain evidence="9">NLD-2019</strain>
        <tissue evidence="9">Leaf</tissue>
    </source>
</reference>
<dbReference type="EMBL" id="SZYD01000014">
    <property type="protein sequence ID" value="KAD4178336.1"/>
    <property type="molecule type" value="Genomic_DNA"/>
</dbReference>
<dbReference type="PROSITE" id="PS51039">
    <property type="entry name" value="ZF_AN1"/>
    <property type="match status" value="1"/>
</dbReference>
<dbReference type="Pfam" id="PF01428">
    <property type="entry name" value="zf-AN1"/>
    <property type="match status" value="1"/>
</dbReference>
<evidence type="ECO:0000256" key="3">
    <source>
        <dbReference type="ARBA" id="ARBA00022771"/>
    </source>
</evidence>
<dbReference type="OrthoDB" id="428577at2759"/>
<dbReference type="PANTHER" id="PTHR10634">
    <property type="entry name" value="AN1-TYPE ZINC FINGER PROTEIN"/>
    <property type="match status" value="1"/>
</dbReference>
<dbReference type="SMART" id="SM00259">
    <property type="entry name" value="ZnF_A20"/>
    <property type="match status" value="1"/>
</dbReference>
<dbReference type="InterPro" id="IPR000058">
    <property type="entry name" value="Znf_AN1"/>
</dbReference>
<name>A0A5N6MW22_9ASTR</name>
<keyword evidence="4" id="KW-0862">Zinc</keyword>
<dbReference type="SUPFAM" id="SSF118310">
    <property type="entry name" value="AN1-like Zinc finger"/>
    <property type="match status" value="1"/>
</dbReference>
<keyword evidence="10" id="KW-1185">Reference proteome</keyword>
<feature type="domain" description="AN1-type" evidence="8">
    <location>
        <begin position="103"/>
        <end position="149"/>
    </location>
</feature>
<organism evidence="9 10">
    <name type="scientific">Mikania micrantha</name>
    <name type="common">bitter vine</name>
    <dbReference type="NCBI Taxonomy" id="192012"/>
    <lineage>
        <taxon>Eukaryota</taxon>
        <taxon>Viridiplantae</taxon>
        <taxon>Streptophyta</taxon>
        <taxon>Embryophyta</taxon>
        <taxon>Tracheophyta</taxon>
        <taxon>Spermatophyta</taxon>
        <taxon>Magnoliopsida</taxon>
        <taxon>eudicotyledons</taxon>
        <taxon>Gunneridae</taxon>
        <taxon>Pentapetalae</taxon>
        <taxon>asterids</taxon>
        <taxon>campanulids</taxon>
        <taxon>Asterales</taxon>
        <taxon>Asteraceae</taxon>
        <taxon>Asteroideae</taxon>
        <taxon>Heliantheae alliance</taxon>
        <taxon>Eupatorieae</taxon>
        <taxon>Mikania</taxon>
    </lineage>
</organism>
<proteinExistence type="predicted"/>
<dbReference type="PROSITE" id="PS51036">
    <property type="entry name" value="ZF_A20"/>
    <property type="match status" value="1"/>
</dbReference>
<dbReference type="InterPro" id="IPR050652">
    <property type="entry name" value="AN1_A20_ZnFinger"/>
</dbReference>
<evidence type="ECO:0008006" key="11">
    <source>
        <dbReference type="Google" id="ProtNLM"/>
    </source>
</evidence>
<evidence type="ECO:0000256" key="1">
    <source>
        <dbReference type="ARBA" id="ARBA00003732"/>
    </source>
</evidence>
<comment type="function">
    <text evidence="1">May be involved in environmental stress response.</text>
</comment>
<dbReference type="PANTHER" id="PTHR10634:SF153">
    <property type="entry name" value="TRANSCRIPTION REGULATOR A20-LIKE FAMILY"/>
    <property type="match status" value="1"/>
</dbReference>
<evidence type="ECO:0000259" key="8">
    <source>
        <dbReference type="PROSITE" id="PS51039"/>
    </source>
</evidence>
<gene>
    <name evidence="9" type="ORF">E3N88_26927</name>
</gene>